<evidence type="ECO:0000313" key="2">
    <source>
        <dbReference type="EMBL" id="PXX99110.1"/>
    </source>
</evidence>
<dbReference type="InterPro" id="IPR032265">
    <property type="entry name" value="DUF4831"/>
</dbReference>
<organism evidence="2 3">
    <name type="scientific">Marinifilum breve</name>
    <dbReference type="NCBI Taxonomy" id="2184082"/>
    <lineage>
        <taxon>Bacteria</taxon>
        <taxon>Pseudomonadati</taxon>
        <taxon>Bacteroidota</taxon>
        <taxon>Bacteroidia</taxon>
        <taxon>Marinilabiliales</taxon>
        <taxon>Marinifilaceae</taxon>
    </lineage>
</organism>
<dbReference type="Proteomes" id="UP000248079">
    <property type="component" value="Unassembled WGS sequence"/>
</dbReference>
<proteinExistence type="predicted"/>
<dbReference type="OrthoDB" id="1092380at2"/>
<gene>
    <name evidence="2" type="ORF">DF185_14630</name>
</gene>
<dbReference type="Pfam" id="PF16115">
    <property type="entry name" value="DUF4831"/>
    <property type="match status" value="1"/>
</dbReference>
<sequence length="404" mass="45137">MVKVEKIGNCRDLTCYVSTQNENKMNRNIFKLLVAILIVGGTIGNVNAQKRRTLETPNTVIYALPQTVLKVDVVAEKTIMKKGPFADYAKKYLGISDVVTSDGVEWKLKSIELNGVGEVDPDQYYKITTSVDYEPSLISLTPEGLIRGFNVKNSSFENVEKEIISLTSDEVKVEYGKFSIDPIVKYREDTTYQVVETDTAFIKVPVLEKQALTKSLEEKAEEAAHQIFKLRKRRFKILTANFEVLPPDGKAYEVLVKELAKLEEDYISMFVGKKVSIQKAYQFSYAPKQGENGGVIFRMSPQMGPVGVNDLGGRPVRVDFRNLNVTNQLAILPSAGVNPQTQIAYRIPGMADVSISNGKSVLLKKRMPIAQFGKIAKMPAEVLLNENFSIEFYPELGSIKDVTK</sequence>
<dbReference type="AlphaFoldDB" id="A0A2V3ZVJ3"/>
<name>A0A2V3ZVJ3_9BACT</name>
<feature type="transmembrane region" description="Helical" evidence="1">
    <location>
        <begin position="29"/>
        <end position="48"/>
    </location>
</feature>
<evidence type="ECO:0008006" key="4">
    <source>
        <dbReference type="Google" id="ProtNLM"/>
    </source>
</evidence>
<keyword evidence="1" id="KW-0472">Membrane</keyword>
<evidence type="ECO:0000313" key="3">
    <source>
        <dbReference type="Proteomes" id="UP000248079"/>
    </source>
</evidence>
<dbReference type="EMBL" id="QFLI01000006">
    <property type="protein sequence ID" value="PXX99110.1"/>
    <property type="molecule type" value="Genomic_DNA"/>
</dbReference>
<accession>A0A2V3ZVJ3</accession>
<comment type="caution">
    <text evidence="2">The sequence shown here is derived from an EMBL/GenBank/DDBJ whole genome shotgun (WGS) entry which is preliminary data.</text>
</comment>
<evidence type="ECO:0000256" key="1">
    <source>
        <dbReference type="SAM" id="Phobius"/>
    </source>
</evidence>
<keyword evidence="1" id="KW-0812">Transmembrane</keyword>
<reference evidence="2 3" key="1">
    <citation type="submission" date="2018-05" db="EMBL/GenBank/DDBJ databases">
        <title>Marinifilum breve JC075T sp. nov., a marine bacterium isolated from Yongle Blue Hole in the South China Sea.</title>
        <authorList>
            <person name="Fu T."/>
        </authorList>
    </citation>
    <scope>NUCLEOTIDE SEQUENCE [LARGE SCALE GENOMIC DNA]</scope>
    <source>
        <strain evidence="2 3">JC075</strain>
    </source>
</reference>
<keyword evidence="3" id="KW-1185">Reference proteome</keyword>
<protein>
    <recommendedName>
        <fullName evidence="4">DUF4831 domain-containing protein</fullName>
    </recommendedName>
</protein>
<keyword evidence="1" id="KW-1133">Transmembrane helix</keyword>